<dbReference type="Gene3D" id="3.40.50.1110">
    <property type="entry name" value="SGNH hydrolase"/>
    <property type="match status" value="1"/>
</dbReference>
<evidence type="ECO:0000313" key="4">
    <source>
        <dbReference type="Proteomes" id="UP000190541"/>
    </source>
</evidence>
<dbReference type="SUPFAM" id="SSF52266">
    <property type="entry name" value="SGNH hydrolase"/>
    <property type="match status" value="1"/>
</dbReference>
<dbReference type="RefSeq" id="WP_079718215.1">
    <property type="nucleotide sequence ID" value="NZ_FUYS01000011.1"/>
</dbReference>
<gene>
    <name evidence="3" type="ORF">SAMN05660226_03579</name>
</gene>
<evidence type="ECO:0000259" key="2">
    <source>
        <dbReference type="Pfam" id="PF13472"/>
    </source>
</evidence>
<feature type="domain" description="SGNH hydrolase-type esterase" evidence="2">
    <location>
        <begin position="50"/>
        <end position="214"/>
    </location>
</feature>
<reference evidence="3 4" key="1">
    <citation type="submission" date="2017-02" db="EMBL/GenBank/DDBJ databases">
        <authorList>
            <person name="Peterson S.W."/>
        </authorList>
    </citation>
    <scope>NUCLEOTIDE SEQUENCE [LARGE SCALE GENOMIC DNA]</scope>
    <source>
        <strain evidence="3 4">DSM 22899</strain>
    </source>
</reference>
<dbReference type="InterPro" id="IPR013830">
    <property type="entry name" value="SGNH_hydro"/>
</dbReference>
<dbReference type="OrthoDB" id="9786188at2"/>
<dbReference type="GO" id="GO:0004622">
    <property type="term" value="F:phosphatidylcholine lysophospholipase activity"/>
    <property type="evidence" value="ECO:0007669"/>
    <property type="project" value="TreeGrafter"/>
</dbReference>
<dbReference type="PANTHER" id="PTHR30383:SF5">
    <property type="entry name" value="SGNH HYDROLASE-TYPE ESTERASE DOMAIN-CONTAINING PROTEIN"/>
    <property type="match status" value="1"/>
</dbReference>
<dbReference type="STRING" id="623280.SAMN05660226_03579"/>
<accession>A0A1T5EUR3</accession>
<dbReference type="PANTHER" id="PTHR30383">
    <property type="entry name" value="THIOESTERASE 1/PROTEASE 1/LYSOPHOSPHOLIPASE L1"/>
    <property type="match status" value="1"/>
</dbReference>
<evidence type="ECO:0000313" key="3">
    <source>
        <dbReference type="EMBL" id="SKB87712.1"/>
    </source>
</evidence>
<feature type="chain" id="PRO_5012866103" evidence="1">
    <location>
        <begin position="19"/>
        <end position="227"/>
    </location>
</feature>
<dbReference type="InterPro" id="IPR051532">
    <property type="entry name" value="Ester_Hydrolysis_Enzymes"/>
</dbReference>
<dbReference type="AlphaFoldDB" id="A0A1T5EUR3"/>
<organism evidence="3 4">
    <name type="scientific">Parapedobacter luteus</name>
    <dbReference type="NCBI Taxonomy" id="623280"/>
    <lineage>
        <taxon>Bacteria</taxon>
        <taxon>Pseudomonadati</taxon>
        <taxon>Bacteroidota</taxon>
        <taxon>Sphingobacteriia</taxon>
        <taxon>Sphingobacteriales</taxon>
        <taxon>Sphingobacteriaceae</taxon>
        <taxon>Parapedobacter</taxon>
    </lineage>
</organism>
<keyword evidence="4" id="KW-1185">Reference proteome</keyword>
<dbReference type="EMBL" id="FUYS01000011">
    <property type="protein sequence ID" value="SKB87712.1"/>
    <property type="molecule type" value="Genomic_DNA"/>
</dbReference>
<name>A0A1T5EUR3_9SPHI</name>
<dbReference type="Pfam" id="PF13472">
    <property type="entry name" value="Lipase_GDSL_2"/>
    <property type="match status" value="1"/>
</dbReference>
<evidence type="ECO:0000256" key="1">
    <source>
        <dbReference type="SAM" id="SignalP"/>
    </source>
</evidence>
<keyword evidence="1" id="KW-0732">Signal</keyword>
<sequence>MSFNVFFASILGVFFAAACSSAPDQKDNRRKEADRRDTTADTAEKRTILFYGNSLTAGYGLESQDLAFPGLIQQRIDSLDLPYRVINAGLSGETTAAGNERIDWLLNEHIDIFVLELGANDGLRGIPTEETRKNLQNIIDKVTAKYPECKLVLAGMMVPPSMGGDYGKAFTALFPALAKANNMAYVPFLLEGVAGEAGLNQRDGIHPTEEGHRILAENVWKVLQPLL</sequence>
<dbReference type="InterPro" id="IPR036514">
    <property type="entry name" value="SGNH_hydro_sf"/>
</dbReference>
<dbReference type="Proteomes" id="UP000190541">
    <property type="component" value="Unassembled WGS sequence"/>
</dbReference>
<proteinExistence type="predicted"/>
<protein>
    <submittedName>
        <fullName evidence="3">Acyl-CoA thioesterase-1</fullName>
    </submittedName>
</protein>
<dbReference type="CDD" id="cd01822">
    <property type="entry name" value="Lysophospholipase_L1_like"/>
    <property type="match status" value="1"/>
</dbReference>
<feature type="signal peptide" evidence="1">
    <location>
        <begin position="1"/>
        <end position="18"/>
    </location>
</feature>